<gene>
    <name evidence="2" type="ORF">ENJ15_06705</name>
</gene>
<feature type="transmembrane region" description="Helical" evidence="1">
    <location>
        <begin position="113"/>
        <end position="134"/>
    </location>
</feature>
<feature type="transmembrane region" description="Helical" evidence="1">
    <location>
        <begin position="407"/>
        <end position="425"/>
    </location>
</feature>
<feature type="transmembrane region" description="Helical" evidence="1">
    <location>
        <begin position="140"/>
        <end position="157"/>
    </location>
</feature>
<evidence type="ECO:0000313" key="2">
    <source>
        <dbReference type="EMBL" id="HHM02688.1"/>
    </source>
</evidence>
<protein>
    <submittedName>
        <fullName evidence="2">AbgT family transporter</fullName>
    </submittedName>
</protein>
<evidence type="ECO:0000256" key="1">
    <source>
        <dbReference type="SAM" id="Phobius"/>
    </source>
</evidence>
<feature type="transmembrane region" description="Helical" evidence="1">
    <location>
        <begin position="380"/>
        <end position="400"/>
    </location>
</feature>
<feature type="transmembrane region" description="Helical" evidence="1">
    <location>
        <begin position="27"/>
        <end position="47"/>
    </location>
</feature>
<sequence length="506" mass="54258">MTTAKKSYIDRFLSTVERVGNALPHPATLFFLFAMGVIVLSGIASLFDLEVIHPGTGETIRPVNLMSVHGLHLILEKMVVNFTGFAPLGTVLVAMLGIGIAESSGLIGTALRLLVISAPKRLLTFVIVLSGIISNTASEVGYVLLVPLGAIIFLALGRHPIAGMAAAFAGVSGGYSANLFLGTIDPLLAGLSEEAARIIDPAYMVNAAANYYFMAVSTFFIAIAGTWVTEKIVVPRLGEYKGDEKPEEIRKLTADEKRGLLYATIASLAFVTFLLWGVIPEGGYLRDAQTGSVLHSPFMKGIVAFIFISAALAGIAYGIGAKTYKSDNDVMKGMGKSMETLGIYIVLVFFAAQFVAYFKWTNLGLIVAIEGAAMLKASGLGDITLMLAFILLSGVINMFMGSASAKWAIMAPVFIPMFMLLGYSPELVQATYRIGDSVTNIISPMMSYFALIVAFMARYEKNAGIGTVISTMLPYTIVFTIVWSILLIIWLIFGLPVGPDAPLYIR</sequence>
<dbReference type="GO" id="GO:1902604">
    <property type="term" value="P:p-aminobenzoyl-glutamate transmembrane transport"/>
    <property type="evidence" value="ECO:0007669"/>
    <property type="project" value="InterPro"/>
</dbReference>
<proteinExistence type="predicted"/>
<keyword evidence="1" id="KW-0472">Membrane</keyword>
<reference evidence="2" key="1">
    <citation type="journal article" date="2020" name="mSystems">
        <title>Genome- and Community-Level Interaction Insights into Carbon Utilization and Element Cycling Functions of Hydrothermarchaeota in Hydrothermal Sediment.</title>
        <authorList>
            <person name="Zhou Z."/>
            <person name="Liu Y."/>
            <person name="Xu W."/>
            <person name="Pan J."/>
            <person name="Luo Z.H."/>
            <person name="Li M."/>
        </authorList>
    </citation>
    <scope>NUCLEOTIDE SEQUENCE [LARGE SCALE GENOMIC DNA]</scope>
    <source>
        <strain evidence="2">HyVt-460</strain>
    </source>
</reference>
<dbReference type="Pfam" id="PF03806">
    <property type="entry name" value="ABG_transport"/>
    <property type="match status" value="1"/>
</dbReference>
<feature type="transmembrane region" description="Helical" evidence="1">
    <location>
        <begin position="299"/>
        <end position="320"/>
    </location>
</feature>
<feature type="transmembrane region" description="Helical" evidence="1">
    <location>
        <begin position="260"/>
        <end position="279"/>
    </location>
</feature>
<dbReference type="GO" id="GO:0015558">
    <property type="term" value="F:secondary active p-aminobenzoyl-glutamate transmembrane transporter activity"/>
    <property type="evidence" value="ECO:0007669"/>
    <property type="project" value="InterPro"/>
</dbReference>
<feature type="transmembrane region" description="Helical" evidence="1">
    <location>
        <begin position="437"/>
        <end position="457"/>
    </location>
</feature>
<dbReference type="AlphaFoldDB" id="A0A7V5RQ36"/>
<keyword evidence="1" id="KW-1133">Transmembrane helix</keyword>
<dbReference type="PANTHER" id="PTHR30282">
    <property type="entry name" value="P-AMINOBENZOYL GLUTAMATE TRANSPORTER"/>
    <property type="match status" value="1"/>
</dbReference>
<feature type="transmembrane region" description="Helical" evidence="1">
    <location>
        <begin position="341"/>
        <end position="360"/>
    </location>
</feature>
<dbReference type="InterPro" id="IPR004697">
    <property type="entry name" value="AbgT"/>
</dbReference>
<feature type="transmembrane region" description="Helical" evidence="1">
    <location>
        <begin position="78"/>
        <end position="101"/>
    </location>
</feature>
<dbReference type="EMBL" id="DRLI01000257">
    <property type="protein sequence ID" value="HHM02688.1"/>
    <property type="molecule type" value="Genomic_DNA"/>
</dbReference>
<accession>A0A7V5RQ36</accession>
<organism evidence="2">
    <name type="scientific">Caldithrix abyssi</name>
    <dbReference type="NCBI Taxonomy" id="187145"/>
    <lineage>
        <taxon>Bacteria</taxon>
        <taxon>Pseudomonadati</taxon>
        <taxon>Calditrichota</taxon>
        <taxon>Calditrichia</taxon>
        <taxon>Calditrichales</taxon>
        <taxon>Calditrichaceae</taxon>
        <taxon>Caldithrix</taxon>
    </lineage>
</organism>
<name>A0A7V5RQ36_CALAY</name>
<feature type="transmembrane region" description="Helical" evidence="1">
    <location>
        <begin position="469"/>
        <end position="493"/>
    </location>
</feature>
<keyword evidence="1" id="KW-0812">Transmembrane</keyword>
<feature type="transmembrane region" description="Helical" evidence="1">
    <location>
        <begin position="211"/>
        <end position="229"/>
    </location>
</feature>
<feature type="transmembrane region" description="Helical" evidence="1">
    <location>
        <begin position="164"/>
        <end position="184"/>
    </location>
</feature>
<dbReference type="Proteomes" id="UP000885771">
    <property type="component" value="Unassembled WGS sequence"/>
</dbReference>
<dbReference type="PANTHER" id="PTHR30282:SF0">
    <property type="entry name" value="P-AMINOBENZOYL-GLUTAMATE TRANSPORT PROTEIN"/>
    <property type="match status" value="1"/>
</dbReference>
<comment type="caution">
    <text evidence="2">The sequence shown here is derived from an EMBL/GenBank/DDBJ whole genome shotgun (WGS) entry which is preliminary data.</text>
</comment>